<evidence type="ECO:0000313" key="3">
    <source>
        <dbReference type="Proteomes" id="UP001180724"/>
    </source>
</evidence>
<dbReference type="InterPro" id="IPR023213">
    <property type="entry name" value="CAT-like_dom_sf"/>
</dbReference>
<name>A0ABU3B0N0_9ACTN</name>
<dbReference type="RefSeq" id="WP_311584987.1">
    <property type="nucleotide sequence ID" value="NZ_JAVRFH010000088.1"/>
</dbReference>
<dbReference type="PANTHER" id="PTHR45398">
    <property type="match status" value="1"/>
</dbReference>
<gene>
    <name evidence="2" type="ORF">RM812_38465</name>
</gene>
<comment type="caution">
    <text evidence="2">The sequence shown here is derived from an EMBL/GenBank/DDBJ whole genome shotgun (WGS) entry which is preliminary data.</text>
</comment>
<keyword evidence="3" id="KW-1185">Reference proteome</keyword>
<organism evidence="2 3">
    <name type="scientific">Streptomyces lancefieldiae</name>
    <dbReference type="NCBI Taxonomy" id="3075520"/>
    <lineage>
        <taxon>Bacteria</taxon>
        <taxon>Bacillati</taxon>
        <taxon>Actinomycetota</taxon>
        <taxon>Actinomycetes</taxon>
        <taxon>Kitasatosporales</taxon>
        <taxon>Streptomycetaceae</taxon>
        <taxon>Streptomyces</taxon>
    </lineage>
</organism>
<dbReference type="Proteomes" id="UP001180724">
    <property type="component" value="Unassembled WGS sequence"/>
</dbReference>
<feature type="domain" description="Condensation" evidence="1">
    <location>
        <begin position="1"/>
        <end position="448"/>
    </location>
</feature>
<accession>A0ABU3B0N0</accession>
<dbReference type="PANTHER" id="PTHR45398:SF1">
    <property type="entry name" value="ENZYME, PUTATIVE (JCVI)-RELATED"/>
    <property type="match status" value="1"/>
</dbReference>
<proteinExistence type="predicted"/>
<dbReference type="Gene3D" id="3.30.559.10">
    <property type="entry name" value="Chloramphenicol acetyltransferase-like domain"/>
    <property type="match status" value="1"/>
</dbReference>
<evidence type="ECO:0000259" key="1">
    <source>
        <dbReference type="Pfam" id="PF00668"/>
    </source>
</evidence>
<evidence type="ECO:0000313" key="2">
    <source>
        <dbReference type="EMBL" id="MDT0616001.1"/>
    </source>
</evidence>
<dbReference type="SUPFAM" id="SSF52777">
    <property type="entry name" value="CoA-dependent acyltransferases"/>
    <property type="match status" value="2"/>
</dbReference>
<dbReference type="InterPro" id="IPR001242">
    <property type="entry name" value="Condensation_dom"/>
</dbReference>
<dbReference type="Gene3D" id="3.30.559.30">
    <property type="entry name" value="Nonribosomal peptide synthetase, condensation domain"/>
    <property type="match status" value="1"/>
</dbReference>
<reference evidence="2" key="1">
    <citation type="submission" date="2024-05" db="EMBL/GenBank/DDBJ databases">
        <title>30 novel species of actinomycetes from the DSMZ collection.</title>
        <authorList>
            <person name="Nouioui I."/>
        </authorList>
    </citation>
    <scope>NUCLEOTIDE SEQUENCE</scope>
    <source>
        <strain evidence="2">DSM 40712</strain>
    </source>
</reference>
<dbReference type="EMBL" id="JAVRFH010000088">
    <property type="protein sequence ID" value="MDT0616001.1"/>
    <property type="molecule type" value="Genomic_DNA"/>
</dbReference>
<protein>
    <submittedName>
        <fullName evidence="2">Condensation domain-containing protein</fullName>
    </submittedName>
</protein>
<sequence length="448" mass="48929">MIPLSYAQQRLWFLSRTQPNPSYNVPFALRLRGTLDEDSLRRALGDVVGRHEALRTRFPESDTGPWQDVLAAEEAEVPWESVPTDPDRLACDLSEAARHVFDLTTGLPLRAALFTVADDDHVLLLVCHHIAADGWSLGPLVRDLATAYTTRRTSGQEPVWPELPVQYADYTLWQQEVLGRVEDRGSVAFRQLEHWRGVLAGLPEEVALPVDRARPAVPSHRGDAVPLVLGAEVHGRVVELARSSGATVFMVCQAVLAALFTRLGAGTDIPLGTPVAGRSDEALDDLVGFFVNTLVLRTDTSGDPTFRELVGRVRDADLEAFAHQDVPFERLVEELNPARALARHPLFQVMLVQKDAGGPGGRTTSWPGLDVETFPVGTGSAKFDLTVGIEERYDSGAGPAGLLWTLGYASDLFDHATVERLARRLSVLLTALAHDPDQNLGAVDLLTD</sequence>
<dbReference type="Pfam" id="PF00668">
    <property type="entry name" value="Condensation"/>
    <property type="match status" value="1"/>
</dbReference>
<feature type="non-terminal residue" evidence="2">
    <location>
        <position position="448"/>
    </location>
</feature>
<dbReference type="CDD" id="cd19540">
    <property type="entry name" value="LCL_NRPS-like"/>
    <property type="match status" value="1"/>
</dbReference>